<accession>A0ABY4VKX1</accession>
<name>A0ABY4VKX1_9BURK</name>
<dbReference type="RefSeq" id="WP_144425790.1">
    <property type="nucleotide sequence ID" value="NZ_CP098735.1"/>
</dbReference>
<dbReference type="Proteomes" id="UP001056648">
    <property type="component" value="Chromosome 1"/>
</dbReference>
<dbReference type="EMBL" id="CP098735">
    <property type="protein sequence ID" value="USE77705.1"/>
    <property type="molecule type" value="Genomic_DNA"/>
</dbReference>
<keyword evidence="2" id="KW-1185">Reference proteome</keyword>
<reference evidence="1" key="1">
    <citation type="submission" date="2022-06" db="EMBL/GenBank/DDBJ databases">
        <title>Complete genome sequence and characterization of Cupriavidus gilardii QJ1 isolated from contaminating cells.</title>
        <authorList>
            <person name="Qi J."/>
        </authorList>
    </citation>
    <scope>NUCLEOTIDE SEQUENCE</scope>
    <source>
        <strain evidence="1">QJ1</strain>
    </source>
</reference>
<evidence type="ECO:0000313" key="1">
    <source>
        <dbReference type="EMBL" id="USE77705.1"/>
    </source>
</evidence>
<evidence type="ECO:0008006" key="3">
    <source>
        <dbReference type="Google" id="ProtNLM"/>
    </source>
</evidence>
<protein>
    <recommendedName>
        <fullName evidence="3">C2H2-type domain-containing protein</fullName>
    </recommendedName>
</protein>
<organism evidence="1 2">
    <name type="scientific">Cupriavidus gilardii</name>
    <dbReference type="NCBI Taxonomy" id="82541"/>
    <lineage>
        <taxon>Bacteria</taxon>
        <taxon>Pseudomonadati</taxon>
        <taxon>Pseudomonadota</taxon>
        <taxon>Betaproteobacteria</taxon>
        <taxon>Burkholderiales</taxon>
        <taxon>Burkholderiaceae</taxon>
        <taxon>Cupriavidus</taxon>
    </lineage>
</organism>
<gene>
    <name evidence="1" type="ORF">NDR89_01220</name>
</gene>
<sequence length="151" mass="17062">MPRKLQGFHTAYPDMVSNPNGHPHSDLVACRVCGMWIAMSEPKDIRAHDAEHEALSHGGAPLVVREILKTVGWNLAHQDRPLDLVRYTSDDGKLAVVYGWWMRALYRGVPHTDFDAYMAEHLRLVDSMVAGTDGDLTPQRLATKRWERYAG</sequence>
<evidence type="ECO:0000313" key="2">
    <source>
        <dbReference type="Proteomes" id="UP001056648"/>
    </source>
</evidence>
<proteinExistence type="predicted"/>